<dbReference type="STRING" id="1214573.A0A0G2FVI1"/>
<dbReference type="Proteomes" id="UP000034680">
    <property type="component" value="Unassembled WGS sequence"/>
</dbReference>
<dbReference type="EMBL" id="LCUC01000060">
    <property type="protein sequence ID" value="KKY38187.1"/>
    <property type="molecule type" value="Genomic_DNA"/>
</dbReference>
<dbReference type="GO" id="GO:0005737">
    <property type="term" value="C:cytoplasm"/>
    <property type="evidence" value="ECO:0007669"/>
    <property type="project" value="TreeGrafter"/>
</dbReference>
<gene>
    <name evidence="3" type="ORF">UCDDA912_g01775</name>
</gene>
<sequence>MPAFESPEQPVAAAANTAAADSTVAFPPVTRDHILHCSYDYWFPKYRTSCIRSRIIKLPPEFIEYIREDGIILSSDDPSSAADDDDDDWEPTSNAFAPPRPDEPEQDSDSEDDDEDDDSETSRLPPNQRFPELHQKIKDTISELGGEVAPKLNWSSPRDAAWISPHQNTVKCTSPNDIYLLLKSSNFITHDLDHAFDGTVATTTATTSSSSNGAAASGSGLGFQPVLVLRSFFTPHQALEFRCFVKQRSLVAIAQRDLNHYNFLQRLRPAITARAKELFDSRLRFTFPDGNFVFDVYIPEVHSLDDSDSEDDDPGRKLGKARLIDINPWAPRTDTLLFGWDELLALHVPNPMIGVAGTGIEDGVVRLHIGGGPRPGEKDPVAEEEGTEEETEEEEDEVEEDYEPELRLVDKDDPAAYNFSSPQYSAHKLPKEVVDASASGAGGLREFAQQWNEMLNRRR</sequence>
<dbReference type="GO" id="GO:0005524">
    <property type="term" value="F:ATP binding"/>
    <property type="evidence" value="ECO:0007669"/>
    <property type="project" value="EnsemblFungi"/>
</dbReference>
<feature type="region of interest" description="Disordered" evidence="2">
    <location>
        <begin position="368"/>
        <end position="423"/>
    </location>
</feature>
<evidence type="ECO:0000256" key="1">
    <source>
        <dbReference type="ARBA" id="ARBA00011047"/>
    </source>
</evidence>
<proteinExistence type="inferred from homology"/>
<dbReference type="GO" id="GO:0044183">
    <property type="term" value="F:protein folding chaperone"/>
    <property type="evidence" value="ECO:0007669"/>
    <property type="project" value="EnsemblFungi"/>
</dbReference>
<name>A0A0G2FVI1_9PEZI</name>
<dbReference type="Pfam" id="PF07065">
    <property type="entry name" value="D123"/>
    <property type="match status" value="1"/>
</dbReference>
<keyword evidence="3" id="KW-0132">Cell division</keyword>
<comment type="similarity">
    <text evidence="1">Belongs to the CDC123 family.</text>
</comment>
<keyword evidence="3" id="KW-0131">Cell cycle</keyword>
<reference evidence="3 4" key="1">
    <citation type="submission" date="2015-05" db="EMBL/GenBank/DDBJ databases">
        <title>Distinctive expansion of gene families associated with plant cell wall degradation and secondary metabolism in the genomes of grapevine trunk pathogens.</title>
        <authorList>
            <person name="Lawrence D.P."/>
            <person name="Travadon R."/>
            <person name="Rolshausen P.E."/>
            <person name="Baumgartner K."/>
        </authorList>
    </citation>
    <scope>NUCLEOTIDE SEQUENCE [LARGE SCALE GENOMIC DNA]</scope>
    <source>
        <strain evidence="3">DA912</strain>
    </source>
</reference>
<evidence type="ECO:0000313" key="4">
    <source>
        <dbReference type="Proteomes" id="UP000034680"/>
    </source>
</evidence>
<feature type="region of interest" description="Disordered" evidence="2">
    <location>
        <begin position="73"/>
        <end position="133"/>
    </location>
</feature>
<accession>A0A0G2FVI1</accession>
<dbReference type="GO" id="GO:1905143">
    <property type="term" value="P:eukaryotic translation initiation factor 2 complex assembly"/>
    <property type="evidence" value="ECO:0007669"/>
    <property type="project" value="EnsemblFungi"/>
</dbReference>
<dbReference type="GO" id="GO:0000287">
    <property type="term" value="F:magnesium ion binding"/>
    <property type="evidence" value="ECO:0007669"/>
    <property type="project" value="EnsemblFungi"/>
</dbReference>
<protein>
    <submittedName>
        <fullName evidence="3">Putative cell division cycle protein 123</fullName>
    </submittedName>
</protein>
<feature type="compositionally biased region" description="Acidic residues" evidence="2">
    <location>
        <begin position="104"/>
        <end position="119"/>
    </location>
</feature>
<dbReference type="PANTHER" id="PTHR15323:SF6">
    <property type="entry name" value="CELL DIVISION CYCLE PROTEIN 123 HOMOLOG"/>
    <property type="match status" value="1"/>
</dbReference>
<reference evidence="3 4" key="2">
    <citation type="submission" date="2015-05" db="EMBL/GenBank/DDBJ databases">
        <authorList>
            <person name="Morales-Cruz A."/>
            <person name="Amrine K.C."/>
            <person name="Cantu D."/>
        </authorList>
    </citation>
    <scope>NUCLEOTIDE SEQUENCE [LARGE SCALE GENOMIC DNA]</scope>
    <source>
        <strain evidence="3">DA912</strain>
    </source>
</reference>
<organism evidence="3 4">
    <name type="scientific">Diaporthe ampelina</name>
    <dbReference type="NCBI Taxonomy" id="1214573"/>
    <lineage>
        <taxon>Eukaryota</taxon>
        <taxon>Fungi</taxon>
        <taxon>Dikarya</taxon>
        <taxon>Ascomycota</taxon>
        <taxon>Pezizomycotina</taxon>
        <taxon>Sordariomycetes</taxon>
        <taxon>Sordariomycetidae</taxon>
        <taxon>Diaporthales</taxon>
        <taxon>Diaporthaceae</taxon>
        <taxon>Diaporthe</taxon>
    </lineage>
</organism>
<keyword evidence="4" id="KW-1185">Reference proteome</keyword>
<evidence type="ECO:0000256" key="2">
    <source>
        <dbReference type="SAM" id="MobiDB-lite"/>
    </source>
</evidence>
<feature type="compositionally biased region" description="Acidic residues" evidence="2">
    <location>
        <begin position="382"/>
        <end position="403"/>
    </location>
</feature>
<dbReference type="AlphaFoldDB" id="A0A0G2FVI1"/>
<dbReference type="PANTHER" id="PTHR15323">
    <property type="entry name" value="D123 PROTEIN"/>
    <property type="match status" value="1"/>
</dbReference>
<evidence type="ECO:0000313" key="3">
    <source>
        <dbReference type="EMBL" id="KKY38187.1"/>
    </source>
</evidence>
<feature type="compositionally biased region" description="Basic and acidic residues" evidence="2">
    <location>
        <begin position="404"/>
        <end position="414"/>
    </location>
</feature>
<dbReference type="InterPro" id="IPR009772">
    <property type="entry name" value="CDC123"/>
</dbReference>
<comment type="caution">
    <text evidence="3">The sequence shown here is derived from an EMBL/GenBank/DDBJ whole genome shotgun (WGS) entry which is preliminary data.</text>
</comment>
<dbReference type="OrthoDB" id="360540at2759"/>
<dbReference type="GO" id="GO:0051301">
    <property type="term" value="P:cell division"/>
    <property type="evidence" value="ECO:0007669"/>
    <property type="project" value="UniProtKB-KW"/>
</dbReference>